<evidence type="ECO:0000256" key="1">
    <source>
        <dbReference type="SAM" id="MobiDB-lite"/>
    </source>
</evidence>
<evidence type="ECO:0000313" key="3">
    <source>
        <dbReference type="EMBL" id="KAK6116358.1"/>
    </source>
</evidence>
<dbReference type="CDD" id="cd06222">
    <property type="entry name" value="RNase_H_like"/>
    <property type="match status" value="1"/>
</dbReference>
<comment type="caution">
    <text evidence="3">The sequence shown here is derived from an EMBL/GenBank/DDBJ whole genome shotgun (WGS) entry which is preliminary data.</text>
</comment>
<protein>
    <recommendedName>
        <fullName evidence="2">RNase H type-1 domain-containing protein</fullName>
    </recommendedName>
</protein>
<dbReference type="PANTHER" id="PTHR47074">
    <property type="entry name" value="BNAC02G40300D PROTEIN"/>
    <property type="match status" value="1"/>
</dbReference>
<dbReference type="EMBL" id="JABTTQ020003493">
    <property type="protein sequence ID" value="KAK6116358.1"/>
    <property type="molecule type" value="Genomic_DNA"/>
</dbReference>
<feature type="domain" description="RNase H type-1" evidence="2">
    <location>
        <begin position="81"/>
        <end position="199"/>
    </location>
</feature>
<dbReference type="InterPro" id="IPR012337">
    <property type="entry name" value="RNaseH-like_sf"/>
</dbReference>
<evidence type="ECO:0000313" key="4">
    <source>
        <dbReference type="Proteomes" id="UP001318860"/>
    </source>
</evidence>
<gene>
    <name evidence="3" type="ORF">DH2020_049820</name>
</gene>
<reference evidence="3 4" key="1">
    <citation type="journal article" date="2021" name="Comput. Struct. Biotechnol. J.">
        <title>De novo genome assembly of the potent medicinal plant Rehmannia glutinosa using nanopore technology.</title>
        <authorList>
            <person name="Ma L."/>
            <person name="Dong C."/>
            <person name="Song C."/>
            <person name="Wang X."/>
            <person name="Zheng X."/>
            <person name="Niu Y."/>
            <person name="Chen S."/>
            <person name="Feng W."/>
        </authorList>
    </citation>
    <scope>NUCLEOTIDE SEQUENCE [LARGE SCALE GENOMIC DNA]</scope>
    <source>
        <strain evidence="3">DH-2019</strain>
    </source>
</reference>
<feature type="region of interest" description="Disordered" evidence="1">
    <location>
        <begin position="50"/>
        <end position="71"/>
    </location>
</feature>
<dbReference type="InterPro" id="IPR052929">
    <property type="entry name" value="RNase_H-like_EbsB-rel"/>
</dbReference>
<proteinExistence type="predicted"/>
<dbReference type="Proteomes" id="UP001318860">
    <property type="component" value="Unassembled WGS sequence"/>
</dbReference>
<dbReference type="PANTHER" id="PTHR47074:SF21">
    <property type="entry name" value="RNASE H TYPE-1 DOMAIN-CONTAINING PROTEIN"/>
    <property type="match status" value="1"/>
</dbReference>
<keyword evidence="4" id="KW-1185">Reference proteome</keyword>
<organism evidence="3 4">
    <name type="scientific">Rehmannia glutinosa</name>
    <name type="common">Chinese foxglove</name>
    <dbReference type="NCBI Taxonomy" id="99300"/>
    <lineage>
        <taxon>Eukaryota</taxon>
        <taxon>Viridiplantae</taxon>
        <taxon>Streptophyta</taxon>
        <taxon>Embryophyta</taxon>
        <taxon>Tracheophyta</taxon>
        <taxon>Spermatophyta</taxon>
        <taxon>Magnoliopsida</taxon>
        <taxon>eudicotyledons</taxon>
        <taxon>Gunneridae</taxon>
        <taxon>Pentapetalae</taxon>
        <taxon>asterids</taxon>
        <taxon>lamiids</taxon>
        <taxon>Lamiales</taxon>
        <taxon>Orobanchaceae</taxon>
        <taxon>Rehmannieae</taxon>
        <taxon>Rehmannia</taxon>
    </lineage>
</organism>
<dbReference type="Gene3D" id="3.30.420.10">
    <property type="entry name" value="Ribonuclease H-like superfamily/Ribonuclease H"/>
    <property type="match status" value="1"/>
</dbReference>
<sequence length="233" mass="26297">MLATKSVEYVEMMSLLAWKIWLARNKWCMEKKRFDTSKVLEEAQMMRTEMYKNTNPSRSERRTTNSTKWVPPPSGTLKLNSDVAIFNDGTVGFGFAIRDSTGDVLLAGTRREQKEGNITTMEGLAVLFAIRSALEAGFVEFQIESDSKCLIDSIQGKGGAECSNEVIVGDVIHLAKVANCKGFFHVHREGNKLAHMLAHFPLDIDASLFWFEELPYSMEEVRKNDLYLSSNLN</sequence>
<dbReference type="InterPro" id="IPR036397">
    <property type="entry name" value="RNaseH_sf"/>
</dbReference>
<dbReference type="InterPro" id="IPR044730">
    <property type="entry name" value="RNase_H-like_dom_plant"/>
</dbReference>
<name>A0ABR0U1J7_REHGL</name>
<dbReference type="InterPro" id="IPR002156">
    <property type="entry name" value="RNaseH_domain"/>
</dbReference>
<evidence type="ECO:0000259" key="2">
    <source>
        <dbReference type="Pfam" id="PF13456"/>
    </source>
</evidence>
<accession>A0ABR0U1J7</accession>
<dbReference type="SUPFAM" id="SSF53098">
    <property type="entry name" value="Ribonuclease H-like"/>
    <property type="match status" value="1"/>
</dbReference>
<dbReference type="Pfam" id="PF13456">
    <property type="entry name" value="RVT_3"/>
    <property type="match status" value="1"/>
</dbReference>